<name>A0AA88DU66_FICCA</name>
<dbReference type="AlphaFoldDB" id="A0AA88DU66"/>
<keyword evidence="2" id="KW-1185">Reference proteome</keyword>
<evidence type="ECO:0000313" key="2">
    <source>
        <dbReference type="Proteomes" id="UP001187192"/>
    </source>
</evidence>
<dbReference type="Proteomes" id="UP001187192">
    <property type="component" value="Unassembled WGS sequence"/>
</dbReference>
<sequence length="66" mass="7145">MKGMGEGGRAPHRRLDICGAVACHCRGCHRIGCRLSPRIVGLAGRWSVAWGRGPRHRGRKGEGTLN</sequence>
<reference evidence="1" key="1">
    <citation type="submission" date="2023-07" db="EMBL/GenBank/DDBJ databases">
        <title>draft genome sequence of fig (Ficus carica).</title>
        <authorList>
            <person name="Takahashi T."/>
            <person name="Nishimura K."/>
        </authorList>
    </citation>
    <scope>NUCLEOTIDE SEQUENCE</scope>
</reference>
<dbReference type="EMBL" id="BTGU01000115">
    <property type="protein sequence ID" value="GMN61658.1"/>
    <property type="molecule type" value="Genomic_DNA"/>
</dbReference>
<proteinExistence type="predicted"/>
<comment type="caution">
    <text evidence="1">The sequence shown here is derived from an EMBL/GenBank/DDBJ whole genome shotgun (WGS) entry which is preliminary data.</text>
</comment>
<accession>A0AA88DU66</accession>
<evidence type="ECO:0000313" key="1">
    <source>
        <dbReference type="EMBL" id="GMN61658.1"/>
    </source>
</evidence>
<gene>
    <name evidence="1" type="ORF">TIFTF001_030751</name>
</gene>
<protein>
    <submittedName>
        <fullName evidence="1">Uncharacterized protein</fullName>
    </submittedName>
</protein>
<dbReference type="Gramene" id="FCD_00034552-RA">
    <property type="protein sequence ID" value="FCD_00034552-RA:cds"/>
    <property type="gene ID" value="FCD_00034552"/>
</dbReference>
<organism evidence="1 2">
    <name type="scientific">Ficus carica</name>
    <name type="common">Common fig</name>
    <dbReference type="NCBI Taxonomy" id="3494"/>
    <lineage>
        <taxon>Eukaryota</taxon>
        <taxon>Viridiplantae</taxon>
        <taxon>Streptophyta</taxon>
        <taxon>Embryophyta</taxon>
        <taxon>Tracheophyta</taxon>
        <taxon>Spermatophyta</taxon>
        <taxon>Magnoliopsida</taxon>
        <taxon>eudicotyledons</taxon>
        <taxon>Gunneridae</taxon>
        <taxon>Pentapetalae</taxon>
        <taxon>rosids</taxon>
        <taxon>fabids</taxon>
        <taxon>Rosales</taxon>
        <taxon>Moraceae</taxon>
        <taxon>Ficeae</taxon>
        <taxon>Ficus</taxon>
    </lineage>
</organism>